<evidence type="ECO:0000313" key="2">
    <source>
        <dbReference type="EMBL" id="MCI94108.1"/>
    </source>
</evidence>
<proteinExistence type="predicted"/>
<keyword evidence="3" id="KW-1185">Reference proteome</keyword>
<reference evidence="2 3" key="1">
    <citation type="journal article" date="2018" name="Front. Plant Sci.">
        <title>Red Clover (Trifolium pratense) and Zigzag Clover (T. medium) - A Picture of Genomic Similarities and Differences.</title>
        <authorList>
            <person name="Dluhosova J."/>
            <person name="Istvanek J."/>
            <person name="Nedelnik J."/>
            <person name="Repkova J."/>
        </authorList>
    </citation>
    <scope>NUCLEOTIDE SEQUENCE [LARGE SCALE GENOMIC DNA]</scope>
    <source>
        <strain evidence="3">cv. 10/8</strain>
        <tissue evidence="2">Leaf</tissue>
    </source>
</reference>
<feature type="region of interest" description="Disordered" evidence="1">
    <location>
        <begin position="1"/>
        <end position="32"/>
    </location>
</feature>
<feature type="non-terminal residue" evidence="2">
    <location>
        <position position="32"/>
    </location>
</feature>
<organism evidence="2 3">
    <name type="scientific">Trifolium medium</name>
    <dbReference type="NCBI Taxonomy" id="97028"/>
    <lineage>
        <taxon>Eukaryota</taxon>
        <taxon>Viridiplantae</taxon>
        <taxon>Streptophyta</taxon>
        <taxon>Embryophyta</taxon>
        <taxon>Tracheophyta</taxon>
        <taxon>Spermatophyta</taxon>
        <taxon>Magnoliopsida</taxon>
        <taxon>eudicotyledons</taxon>
        <taxon>Gunneridae</taxon>
        <taxon>Pentapetalae</taxon>
        <taxon>rosids</taxon>
        <taxon>fabids</taxon>
        <taxon>Fabales</taxon>
        <taxon>Fabaceae</taxon>
        <taxon>Papilionoideae</taxon>
        <taxon>50 kb inversion clade</taxon>
        <taxon>NPAAA clade</taxon>
        <taxon>Hologalegina</taxon>
        <taxon>IRL clade</taxon>
        <taxon>Trifolieae</taxon>
        <taxon>Trifolium</taxon>
    </lineage>
</organism>
<comment type="caution">
    <text evidence="2">The sequence shown here is derived from an EMBL/GenBank/DDBJ whole genome shotgun (WGS) entry which is preliminary data.</text>
</comment>
<accession>A0A392W0F4</accession>
<dbReference type="Proteomes" id="UP000265520">
    <property type="component" value="Unassembled WGS sequence"/>
</dbReference>
<dbReference type="EMBL" id="LXQA011347556">
    <property type="protein sequence ID" value="MCI94108.1"/>
    <property type="molecule type" value="Genomic_DNA"/>
</dbReference>
<dbReference type="AlphaFoldDB" id="A0A392W0F4"/>
<sequence>MSSVAEKLRQARAAKNRRDAGGAAGGPSSSLK</sequence>
<evidence type="ECO:0000256" key="1">
    <source>
        <dbReference type="SAM" id="MobiDB-lite"/>
    </source>
</evidence>
<evidence type="ECO:0000313" key="3">
    <source>
        <dbReference type="Proteomes" id="UP000265520"/>
    </source>
</evidence>
<name>A0A392W0F4_9FABA</name>
<protein>
    <submittedName>
        <fullName evidence="2">Uncharacterized protein</fullName>
    </submittedName>
</protein>